<feature type="domain" description="Tubulin/FtsZ GTPase" evidence="7">
    <location>
        <begin position="2"/>
        <end position="194"/>
    </location>
</feature>
<dbReference type="InterPro" id="IPR037103">
    <property type="entry name" value="Tubulin/FtsZ-like_C"/>
</dbReference>
<dbReference type="SUPFAM" id="SSF52490">
    <property type="entry name" value="Tubulin nucleotide-binding domain-like"/>
    <property type="match status" value="1"/>
</dbReference>
<evidence type="ECO:0000313" key="8">
    <source>
        <dbReference type="EMBL" id="MCZ0860424.1"/>
    </source>
</evidence>
<evidence type="ECO:0000256" key="3">
    <source>
        <dbReference type="ARBA" id="ARBA00022741"/>
    </source>
</evidence>
<protein>
    <recommendedName>
        <fullName evidence="6">Tubulin-like protein CetZ</fullName>
    </recommendedName>
</protein>
<feature type="binding site" evidence="6">
    <location>
        <begin position="10"/>
        <end position="14"/>
    </location>
    <ligand>
        <name>GTP</name>
        <dbReference type="ChEBI" id="CHEBI:37565"/>
    </ligand>
</feature>
<keyword evidence="3 6" id="KW-0547">Nucleotide-binding</keyword>
<dbReference type="PROSITE" id="PS00227">
    <property type="entry name" value="TUBULIN"/>
    <property type="match status" value="1"/>
</dbReference>
<dbReference type="PANTHER" id="PTHR30314">
    <property type="entry name" value="CELL DIVISION PROTEIN FTSZ-RELATED"/>
    <property type="match status" value="1"/>
</dbReference>
<reference evidence="8" key="1">
    <citation type="submission" date="2022-12" db="EMBL/GenBank/DDBJ databases">
        <title>Isolation and characterisation of novel Methanocorpusculum spp. from native Australian herbivores indicates the genus is ancestrally host-associated.</title>
        <authorList>
            <person name="Volmer J.G."/>
            <person name="Soo R.M."/>
            <person name="Evans P.N."/>
            <person name="Hoedt E.C."/>
            <person name="Astorga Alsina A.L."/>
            <person name="Woodcroft B.J."/>
            <person name="Tyson G.W."/>
            <person name="Hugenholtz P."/>
            <person name="Morrison M."/>
        </authorList>
    </citation>
    <scope>NUCLEOTIDE SEQUENCE</scope>
    <source>
        <strain evidence="8">MG</strain>
    </source>
</reference>
<dbReference type="HAMAP" id="MF_01946">
    <property type="entry name" value="CetZ"/>
    <property type="match status" value="1"/>
</dbReference>
<comment type="function">
    <text evidence="6">Involved in cell shape control.</text>
</comment>
<dbReference type="PANTHER" id="PTHR30314:SF10">
    <property type="entry name" value="TUBULIN-LIKE PROTEIN CETZ"/>
    <property type="match status" value="1"/>
</dbReference>
<dbReference type="Pfam" id="PF21011">
    <property type="entry name" value="CetZ_C"/>
    <property type="match status" value="1"/>
</dbReference>
<keyword evidence="4 6" id="KW-0133">Cell shape</keyword>
<dbReference type="Proteomes" id="UP001141422">
    <property type="component" value="Unassembled WGS sequence"/>
</dbReference>
<keyword evidence="2 6" id="KW-0963">Cytoplasm</keyword>
<dbReference type="PRINTS" id="PR00423">
    <property type="entry name" value="CELLDVISFTSZ"/>
</dbReference>
<feature type="binding site" evidence="6">
    <location>
        <position position="141"/>
    </location>
    <ligand>
        <name>GTP</name>
        <dbReference type="ChEBI" id="CHEBI:37565"/>
    </ligand>
</feature>
<gene>
    <name evidence="6" type="primary">cetZ</name>
    <name evidence="8" type="ORF">O0S10_04165</name>
</gene>
<evidence type="ECO:0000256" key="2">
    <source>
        <dbReference type="ARBA" id="ARBA00022490"/>
    </source>
</evidence>
<dbReference type="InterPro" id="IPR032907">
    <property type="entry name" value="CetZ"/>
</dbReference>
<comment type="similarity">
    <text evidence="1 6">Belongs to the CetZ family.</text>
</comment>
<dbReference type="Gene3D" id="3.30.1330.20">
    <property type="entry name" value="Tubulin/FtsZ, C-terminal domain"/>
    <property type="match status" value="1"/>
</dbReference>
<feature type="binding site" evidence="6">
    <location>
        <position position="168"/>
    </location>
    <ligand>
        <name>GTP</name>
        <dbReference type="ChEBI" id="CHEBI:37565"/>
    </ligand>
</feature>
<dbReference type="SMART" id="SM00864">
    <property type="entry name" value="Tubulin"/>
    <property type="match status" value="1"/>
</dbReference>
<comment type="caution">
    <text evidence="8">The sequence shown here is derived from an EMBL/GenBank/DDBJ whole genome shotgun (WGS) entry which is preliminary data.</text>
</comment>
<keyword evidence="9" id="KW-1185">Reference proteome</keyword>
<dbReference type="CDD" id="cd02202">
    <property type="entry name" value="CetZ_tubulin-like"/>
    <property type="match status" value="1"/>
</dbReference>
<dbReference type="InterPro" id="IPR003008">
    <property type="entry name" value="Tubulin_FtsZ_GTPase"/>
</dbReference>
<feature type="binding site" evidence="6">
    <location>
        <position position="186"/>
    </location>
    <ligand>
        <name>GTP</name>
        <dbReference type="ChEBI" id="CHEBI:37565"/>
    </ligand>
</feature>
<evidence type="ECO:0000256" key="6">
    <source>
        <dbReference type="HAMAP-Rule" id="MF_01946"/>
    </source>
</evidence>
<evidence type="ECO:0000313" key="9">
    <source>
        <dbReference type="Proteomes" id="UP001141422"/>
    </source>
</evidence>
<comment type="subcellular location">
    <subcellularLocation>
        <location evidence="6">Cytoplasm</location>
    </subcellularLocation>
</comment>
<dbReference type="InterPro" id="IPR036525">
    <property type="entry name" value="Tubulin/FtsZ_GTPase_sf"/>
</dbReference>
<dbReference type="InterPro" id="IPR045061">
    <property type="entry name" value="FtsZ/CetZ"/>
</dbReference>
<accession>A0ABT4IFB4</accession>
<organism evidence="8 9">
    <name type="scientific">Methanocorpusculum petauri</name>
    <dbReference type="NCBI Taxonomy" id="3002863"/>
    <lineage>
        <taxon>Archaea</taxon>
        <taxon>Methanobacteriati</taxon>
        <taxon>Methanobacteriota</taxon>
        <taxon>Stenosarchaea group</taxon>
        <taxon>Methanomicrobia</taxon>
        <taxon>Methanomicrobiales</taxon>
        <taxon>Methanocorpusculaceae</taxon>
        <taxon>Methanocorpusculum</taxon>
    </lineage>
</organism>
<feature type="binding site" evidence="6">
    <location>
        <begin position="109"/>
        <end position="111"/>
    </location>
    <ligand>
        <name>GTP</name>
        <dbReference type="ChEBI" id="CHEBI:37565"/>
    </ligand>
</feature>
<dbReference type="Pfam" id="PF00091">
    <property type="entry name" value="Tubulin"/>
    <property type="match status" value="1"/>
</dbReference>
<keyword evidence="5 6" id="KW-0342">GTP-binding</keyword>
<dbReference type="EMBL" id="JAPTGB010000007">
    <property type="protein sequence ID" value="MCZ0860424.1"/>
    <property type="molecule type" value="Genomic_DNA"/>
</dbReference>
<dbReference type="RefSeq" id="WP_268924641.1">
    <property type="nucleotide sequence ID" value="NZ_JAPTGB010000007.1"/>
</dbReference>
<evidence type="ECO:0000256" key="4">
    <source>
        <dbReference type="ARBA" id="ARBA00022960"/>
    </source>
</evidence>
<evidence type="ECO:0000256" key="1">
    <source>
        <dbReference type="ARBA" id="ARBA00006877"/>
    </source>
</evidence>
<dbReference type="InterPro" id="IPR017975">
    <property type="entry name" value="Tubulin_CS"/>
</dbReference>
<proteinExistence type="inferred from homology"/>
<dbReference type="Gene3D" id="3.40.50.1440">
    <property type="entry name" value="Tubulin/FtsZ, GTPase domain"/>
    <property type="match status" value="1"/>
</dbReference>
<dbReference type="InterPro" id="IPR048737">
    <property type="entry name" value="CetZ_C"/>
</dbReference>
<name>A0ABT4IFB4_9EURY</name>
<evidence type="ECO:0000259" key="7">
    <source>
        <dbReference type="SMART" id="SM00864"/>
    </source>
</evidence>
<sequence length="402" mass="43116">MRVFFIGFGQAGGKLVDMFLAQDRKLGSTSFRGIVINTARTDLMGIKNIPMEDRLLIGQTMVKGHGVGTDNVTGAKVAADEIDTIISAIDRRGTHDIDAFVVCAGLGGGTGSGGSPVLCRHLKRIYREPVYAVGVIPAPEEGRLYSLNAARSLSTLVNEADNVIVFDNSAWKNDGESVKSAYERLNEEIVRRFGVLFRAGEVSKYGVGEMVVDSSEIINTLRGGGISSVGYAISEAIPMTKNGGKSSSKKDNNSGLLSGILGKKEKKVEPHVDIASGEDKSAKIIGLVRRAMLGRLTLPCDYSTAERALVLVAGPPSELDRKGVEKSKSWVEENIAGVEVRGGDYPVDSGYVAAVVLLATIGDAPRIRELMELAKEAKEEVVRSRERSHTAMFEDGVDPLFE</sequence>
<evidence type="ECO:0000256" key="5">
    <source>
        <dbReference type="ARBA" id="ARBA00023134"/>
    </source>
</evidence>